<keyword evidence="4" id="KW-1185">Reference proteome</keyword>
<feature type="chain" id="PRO_5040264769" evidence="2">
    <location>
        <begin position="20"/>
        <end position="247"/>
    </location>
</feature>
<dbReference type="Proteomes" id="UP000717328">
    <property type="component" value="Unassembled WGS sequence"/>
</dbReference>
<gene>
    <name evidence="3" type="ORF">H0H81_001924</name>
</gene>
<evidence type="ECO:0000313" key="4">
    <source>
        <dbReference type="Proteomes" id="UP000717328"/>
    </source>
</evidence>
<evidence type="ECO:0000256" key="1">
    <source>
        <dbReference type="SAM" id="Phobius"/>
    </source>
</evidence>
<evidence type="ECO:0000256" key="2">
    <source>
        <dbReference type="SAM" id="SignalP"/>
    </source>
</evidence>
<dbReference type="EMBL" id="JABCKI010005783">
    <property type="protein sequence ID" value="KAG5638075.1"/>
    <property type="molecule type" value="Genomic_DNA"/>
</dbReference>
<keyword evidence="2" id="KW-0732">Signal</keyword>
<evidence type="ECO:0000313" key="3">
    <source>
        <dbReference type="EMBL" id="KAG5638075.1"/>
    </source>
</evidence>
<keyword evidence="1" id="KW-1133">Transmembrane helix</keyword>
<accession>A0A9P7FVL4</accession>
<proteinExistence type="predicted"/>
<dbReference type="PANTHER" id="PTHR35043">
    <property type="entry name" value="TRANSCRIPTION FACTOR DOMAIN-CONTAINING PROTEIN"/>
    <property type="match status" value="1"/>
</dbReference>
<comment type="caution">
    <text evidence="3">The sequence shown here is derived from an EMBL/GenBank/DDBJ whole genome shotgun (WGS) entry which is preliminary data.</text>
</comment>
<reference evidence="3" key="1">
    <citation type="submission" date="2021-02" db="EMBL/GenBank/DDBJ databases">
        <authorList>
            <person name="Nieuwenhuis M."/>
            <person name="Van De Peppel L.J.J."/>
        </authorList>
    </citation>
    <scope>NUCLEOTIDE SEQUENCE</scope>
    <source>
        <strain evidence="3">D49</strain>
    </source>
</reference>
<dbReference type="AlphaFoldDB" id="A0A9P7FVL4"/>
<protein>
    <submittedName>
        <fullName evidence="3">Uncharacterized protein</fullName>
    </submittedName>
</protein>
<organism evidence="3 4">
    <name type="scientific">Sphagnurus paluster</name>
    <dbReference type="NCBI Taxonomy" id="117069"/>
    <lineage>
        <taxon>Eukaryota</taxon>
        <taxon>Fungi</taxon>
        <taxon>Dikarya</taxon>
        <taxon>Basidiomycota</taxon>
        <taxon>Agaricomycotina</taxon>
        <taxon>Agaricomycetes</taxon>
        <taxon>Agaricomycetidae</taxon>
        <taxon>Agaricales</taxon>
        <taxon>Tricholomatineae</taxon>
        <taxon>Lyophyllaceae</taxon>
        <taxon>Sphagnurus</taxon>
    </lineage>
</organism>
<keyword evidence="1" id="KW-0812">Transmembrane</keyword>
<name>A0A9P7FVL4_9AGAR</name>
<feature type="signal peptide" evidence="2">
    <location>
        <begin position="1"/>
        <end position="19"/>
    </location>
</feature>
<reference evidence="3" key="2">
    <citation type="submission" date="2021-10" db="EMBL/GenBank/DDBJ databases">
        <title>Phylogenomics reveals ancestral predisposition of the termite-cultivated fungus Termitomyces towards a domesticated lifestyle.</title>
        <authorList>
            <person name="Auxier B."/>
            <person name="Grum-Grzhimaylo A."/>
            <person name="Cardenas M.E."/>
            <person name="Lodge J.D."/>
            <person name="Laessoe T."/>
            <person name="Pedersen O."/>
            <person name="Smith M.E."/>
            <person name="Kuyper T.W."/>
            <person name="Franco-Molano E.A."/>
            <person name="Baroni T.J."/>
            <person name="Aanen D.K."/>
        </authorList>
    </citation>
    <scope>NUCLEOTIDE SEQUENCE</scope>
    <source>
        <strain evidence="3">D49</strain>
    </source>
</reference>
<feature type="transmembrane region" description="Helical" evidence="1">
    <location>
        <begin position="200"/>
        <end position="219"/>
    </location>
</feature>
<dbReference type="OrthoDB" id="9451547at2759"/>
<sequence>MLFGALFVLSYLAAPSASASPLPDLIDDSSPSCDLLGECRTMVNIISGCLATLFACTWISTHPNVPLDPDESLFKAAHRRIKLFWMAFIAPELIMLWAVRQWFSSRTLAQKHREYNWTQTHGFFADMGGFVECDNGTISRLDVDQLDNYLRRNEINITKEDIEDKSKGDFLSKLVVVLQVTWFMIHIIARKIQSLPITELEVATLAFALLNFIIYFCWWNKPLNVRRPLRRKKISDITSTSYFFPTL</sequence>
<dbReference type="PANTHER" id="PTHR35043:SF7">
    <property type="entry name" value="TRANSCRIPTION FACTOR DOMAIN-CONTAINING PROTEIN"/>
    <property type="match status" value="1"/>
</dbReference>
<keyword evidence="1" id="KW-0472">Membrane</keyword>